<reference evidence="3" key="1">
    <citation type="journal article" date="2019" name="Int. J. Syst. Evol. Microbiol.">
        <title>The Global Catalogue of Microorganisms (GCM) 10K type strain sequencing project: providing services to taxonomists for standard genome sequencing and annotation.</title>
        <authorList>
            <consortium name="The Broad Institute Genomics Platform"/>
            <consortium name="The Broad Institute Genome Sequencing Center for Infectious Disease"/>
            <person name="Wu L."/>
            <person name="Ma J."/>
        </authorList>
    </citation>
    <scope>NUCLEOTIDE SEQUENCE [LARGE SCALE GENOMIC DNA]</scope>
    <source>
        <strain evidence="3">CGMCC 1.16033</strain>
    </source>
</reference>
<dbReference type="RefSeq" id="WP_100143131.1">
    <property type="nucleotide sequence ID" value="NZ_BMKO01000002.1"/>
</dbReference>
<dbReference type="EMBL" id="BMKO01000002">
    <property type="protein sequence ID" value="GGE71764.1"/>
    <property type="molecule type" value="Genomic_DNA"/>
</dbReference>
<evidence type="ECO:0000313" key="2">
    <source>
        <dbReference type="EMBL" id="GGE71764.1"/>
    </source>
</evidence>
<evidence type="ECO:0000256" key="1">
    <source>
        <dbReference type="SAM" id="SignalP"/>
    </source>
</evidence>
<accession>A0ABQ1T0U4</accession>
<name>A0ABQ1T0U4_9GAMM</name>
<sequence>MKYLLASILALLGSYQCIAAEPEWKLAFGLHDFQVESSDTLGAHVAVSLDYLTESEIALHGNLNIYLDNDKDKLDPDHIPIWFQSGYFARGQWLTLTGNLTLDWQLSLRGKRNTVSSVEKQIKLYPSLLLDYHRQAVGMTAEVGMGYYYLEIDDDVPKSRGYQRGEFGNDATAWTTALGGFWLLAPSWKLEGHLAYWADGSETLETVYKVGLTVNTPKLFKASELTLSMEHTRYNLDHYDKWPKESVEYQPILPWDEDTLYRLYFTVPW</sequence>
<organism evidence="2 3">
    <name type="scientific">Shewanella carassii</name>
    <dbReference type="NCBI Taxonomy" id="1987584"/>
    <lineage>
        <taxon>Bacteria</taxon>
        <taxon>Pseudomonadati</taxon>
        <taxon>Pseudomonadota</taxon>
        <taxon>Gammaproteobacteria</taxon>
        <taxon>Alteromonadales</taxon>
        <taxon>Shewanellaceae</taxon>
        <taxon>Shewanella</taxon>
    </lineage>
</organism>
<gene>
    <name evidence="2" type="ORF">GCM10011520_10540</name>
</gene>
<keyword evidence="3" id="KW-1185">Reference proteome</keyword>
<comment type="caution">
    <text evidence="2">The sequence shown here is derived from an EMBL/GenBank/DDBJ whole genome shotgun (WGS) entry which is preliminary data.</text>
</comment>
<protein>
    <submittedName>
        <fullName evidence="2">Outer membrane protein</fullName>
    </submittedName>
</protein>
<keyword evidence="1" id="KW-0732">Signal</keyword>
<feature type="chain" id="PRO_5045634185" evidence="1">
    <location>
        <begin position="20"/>
        <end position="269"/>
    </location>
</feature>
<dbReference type="Proteomes" id="UP000606498">
    <property type="component" value="Unassembled WGS sequence"/>
</dbReference>
<feature type="signal peptide" evidence="1">
    <location>
        <begin position="1"/>
        <end position="19"/>
    </location>
</feature>
<proteinExistence type="predicted"/>
<evidence type="ECO:0000313" key="3">
    <source>
        <dbReference type="Proteomes" id="UP000606498"/>
    </source>
</evidence>